<dbReference type="SUPFAM" id="SSF56672">
    <property type="entry name" value="DNA/RNA polymerases"/>
    <property type="match status" value="1"/>
</dbReference>
<dbReference type="EMBL" id="JACGWM010000008">
    <property type="protein sequence ID" value="KAL0357683.1"/>
    <property type="molecule type" value="Genomic_DNA"/>
</dbReference>
<dbReference type="Pfam" id="PF07727">
    <property type="entry name" value="RVT_2"/>
    <property type="match status" value="1"/>
</dbReference>
<dbReference type="InterPro" id="IPR012337">
    <property type="entry name" value="RNaseH-like_sf"/>
</dbReference>
<proteinExistence type="predicted"/>
<dbReference type="InterPro" id="IPR001584">
    <property type="entry name" value="Integrase_cat-core"/>
</dbReference>
<evidence type="ECO:0000313" key="3">
    <source>
        <dbReference type="EMBL" id="KAL0357683.1"/>
    </source>
</evidence>
<dbReference type="CDD" id="cd09272">
    <property type="entry name" value="RNase_HI_RT_Ty1"/>
    <property type="match status" value="1"/>
</dbReference>
<dbReference type="InterPro" id="IPR013103">
    <property type="entry name" value="RVT_2"/>
</dbReference>
<dbReference type="PROSITE" id="PS50994">
    <property type="entry name" value="INTEGRASE"/>
    <property type="match status" value="1"/>
</dbReference>
<dbReference type="PANTHER" id="PTHR11439">
    <property type="entry name" value="GAG-POL-RELATED RETROTRANSPOSON"/>
    <property type="match status" value="1"/>
</dbReference>
<name>A0AAW2PRX4_9LAMI</name>
<dbReference type="InterPro" id="IPR036397">
    <property type="entry name" value="RNaseH_sf"/>
</dbReference>
<dbReference type="AlphaFoldDB" id="A0AAW2PRX4"/>
<dbReference type="SUPFAM" id="SSF53098">
    <property type="entry name" value="Ribonuclease H-like"/>
    <property type="match status" value="1"/>
</dbReference>
<reference evidence="3" key="2">
    <citation type="journal article" date="2024" name="Plant">
        <title>Genomic evolution and insights into agronomic trait innovations of Sesamum species.</title>
        <authorList>
            <person name="Miao H."/>
            <person name="Wang L."/>
            <person name="Qu L."/>
            <person name="Liu H."/>
            <person name="Sun Y."/>
            <person name="Le M."/>
            <person name="Wang Q."/>
            <person name="Wei S."/>
            <person name="Zheng Y."/>
            <person name="Lin W."/>
            <person name="Duan Y."/>
            <person name="Cao H."/>
            <person name="Xiong S."/>
            <person name="Wang X."/>
            <person name="Wei L."/>
            <person name="Li C."/>
            <person name="Ma Q."/>
            <person name="Ju M."/>
            <person name="Zhao R."/>
            <person name="Li G."/>
            <person name="Mu C."/>
            <person name="Tian Q."/>
            <person name="Mei H."/>
            <person name="Zhang T."/>
            <person name="Gao T."/>
            <person name="Zhang H."/>
        </authorList>
    </citation>
    <scope>NUCLEOTIDE SEQUENCE</scope>
    <source>
        <strain evidence="3">KEN8</strain>
    </source>
</reference>
<feature type="region of interest" description="Disordered" evidence="1">
    <location>
        <begin position="400"/>
        <end position="424"/>
    </location>
</feature>
<dbReference type="Gene3D" id="3.30.420.10">
    <property type="entry name" value="Ribonuclease H-like superfamily/Ribonuclease H"/>
    <property type="match status" value="1"/>
</dbReference>
<feature type="domain" description="Integrase catalytic" evidence="2">
    <location>
        <begin position="90"/>
        <end position="257"/>
    </location>
</feature>
<dbReference type="PANTHER" id="PTHR11439:SF486">
    <property type="entry name" value="RLK (RECEPTOR-LIKE KINASE) PROTEIN, PUTATIVE-RELATED"/>
    <property type="match status" value="1"/>
</dbReference>
<dbReference type="GO" id="GO:0003676">
    <property type="term" value="F:nucleic acid binding"/>
    <property type="evidence" value="ECO:0007669"/>
    <property type="project" value="InterPro"/>
</dbReference>
<reference evidence="3" key="1">
    <citation type="submission" date="2020-06" db="EMBL/GenBank/DDBJ databases">
        <authorList>
            <person name="Li T."/>
            <person name="Hu X."/>
            <person name="Zhang T."/>
            <person name="Song X."/>
            <person name="Zhang H."/>
            <person name="Dai N."/>
            <person name="Sheng W."/>
            <person name="Hou X."/>
            <person name="Wei L."/>
        </authorList>
    </citation>
    <scope>NUCLEOTIDE SEQUENCE</scope>
    <source>
        <strain evidence="3">KEN8</strain>
        <tissue evidence="3">Leaf</tissue>
    </source>
</reference>
<dbReference type="Pfam" id="PF13976">
    <property type="entry name" value="gag_pre-integrs"/>
    <property type="match status" value="1"/>
</dbReference>
<sequence length="850" mass="96401">MRAYTPGLYGTLISSVETHSITNPKLVDQSTFTLWHDRLGHPGKTMMYRIIENSNGHPLKDLKFLVKGDFICSACSLGKLITKPSMTKVNLESPMFLERIQGDICGPITPSCGPFKYFMVLIDASTRWSHVSLLSTRNVAFARLLAQIIKLRAHFPDYPIKRIRLDNAGEFTSKSFNDYCQSIGIVVEHPVAHVHTQNGLAESLIKRLQLIARPLLMRSKLPSSAWGHAILHAESLIRFRPTAYHKFSPLQLVREVFGCAVYVPIPPPQRTKMGPQRRLGIYVGFESPSIIKYLEPMTDDQFTARYLDCQFNETIFPVLGGEDKEIKRKDIAWNATSMSFLDPRTNDSELEVQRIIHLQNVANRLPDAFIDTKKVTKSHILAENVPARLEVPEVTLTQTKASESQIRRKRGRPLGSKDANPRKRKEHIVSINHDANPSKSWMKMTMILKLWRNVNIEMIGKVGKKAIQDELDSLNKREVFGPIIPTPKSVKPVGYKWVFVRKRNEQNEVVRYKARLVAQGFTQKPGIDYTETYSPVVDATTLRFLISLSIIEQLKMQLMDVVTAYLYGSLDTDIYMRIPEGLKMPEALKSKPRHMYSIKLKSLCTDLNNQDRTESGFVIIAVYVDDLNIIGSPEEIRQAADYLKSEFEMKDLGTTIRSLDVNKDPFRPPTHNNEILGPEVPYLSAIGALMYLANNTRPDIAFSVNLLARYSSTPTKRHWNGVKHILRYLRGTSDMGLYFERPENAKATNLVGYSDAGYLSDPHKAISQSGYVFMYGGTAISWRSTKQTLVATSSNHAELIALYEAGRECVWLRSLIHYVCESCGLEPIEKSPTVIYEDNTVHCPDQGWVY</sequence>
<protein>
    <submittedName>
        <fullName evidence="3">Retrovirus-related Pol polyprotein from transposon TNT 1-94</fullName>
    </submittedName>
</protein>
<evidence type="ECO:0000259" key="2">
    <source>
        <dbReference type="PROSITE" id="PS50994"/>
    </source>
</evidence>
<evidence type="ECO:0000256" key="1">
    <source>
        <dbReference type="SAM" id="MobiDB-lite"/>
    </source>
</evidence>
<dbReference type="InterPro" id="IPR043502">
    <property type="entry name" value="DNA/RNA_pol_sf"/>
</dbReference>
<dbReference type="Pfam" id="PF00665">
    <property type="entry name" value="rve"/>
    <property type="match status" value="1"/>
</dbReference>
<gene>
    <name evidence="3" type="ORF">Scaly_1454000</name>
</gene>
<dbReference type="GO" id="GO:0015074">
    <property type="term" value="P:DNA integration"/>
    <property type="evidence" value="ECO:0007669"/>
    <property type="project" value="InterPro"/>
</dbReference>
<comment type="caution">
    <text evidence="3">The sequence shown here is derived from an EMBL/GenBank/DDBJ whole genome shotgun (WGS) entry which is preliminary data.</text>
</comment>
<organism evidence="3">
    <name type="scientific">Sesamum calycinum</name>
    <dbReference type="NCBI Taxonomy" id="2727403"/>
    <lineage>
        <taxon>Eukaryota</taxon>
        <taxon>Viridiplantae</taxon>
        <taxon>Streptophyta</taxon>
        <taxon>Embryophyta</taxon>
        <taxon>Tracheophyta</taxon>
        <taxon>Spermatophyta</taxon>
        <taxon>Magnoliopsida</taxon>
        <taxon>eudicotyledons</taxon>
        <taxon>Gunneridae</taxon>
        <taxon>Pentapetalae</taxon>
        <taxon>asterids</taxon>
        <taxon>lamiids</taxon>
        <taxon>Lamiales</taxon>
        <taxon>Pedaliaceae</taxon>
        <taxon>Sesamum</taxon>
    </lineage>
</organism>
<dbReference type="InterPro" id="IPR025724">
    <property type="entry name" value="GAG-pre-integrase_dom"/>
</dbReference>
<accession>A0AAW2PRX4</accession>